<dbReference type="OrthoDB" id="3197085at2"/>
<evidence type="ECO:0000256" key="1">
    <source>
        <dbReference type="ARBA" id="ARBA00010923"/>
    </source>
</evidence>
<dbReference type="InterPro" id="IPR052021">
    <property type="entry name" value="Type-I_RS_S_subunit"/>
</dbReference>
<dbReference type="STRING" id="633440.SAMN05421869_13944"/>
<dbReference type="RefSeq" id="WP_090946424.1">
    <property type="nucleotide sequence ID" value="NZ_FNDJ01000039.1"/>
</dbReference>
<name>A0A1G9RSU9_9ACTN</name>
<dbReference type="CDD" id="cd17273">
    <property type="entry name" value="RMtype1_S_EcoJA69PI-TRD1-CR1_like"/>
    <property type="match status" value="1"/>
</dbReference>
<evidence type="ECO:0000256" key="3">
    <source>
        <dbReference type="ARBA" id="ARBA00023125"/>
    </source>
</evidence>
<dbReference type="Pfam" id="PF01420">
    <property type="entry name" value="Methylase_S"/>
    <property type="match status" value="2"/>
</dbReference>
<gene>
    <name evidence="5" type="ORF">SAMN05421869_13944</name>
</gene>
<evidence type="ECO:0000256" key="2">
    <source>
        <dbReference type="ARBA" id="ARBA00022747"/>
    </source>
</evidence>
<dbReference type="InterPro" id="IPR000055">
    <property type="entry name" value="Restrct_endonuc_typeI_TRD"/>
</dbReference>
<dbReference type="GO" id="GO:0009307">
    <property type="term" value="P:DNA restriction-modification system"/>
    <property type="evidence" value="ECO:0007669"/>
    <property type="project" value="UniProtKB-KW"/>
</dbReference>
<dbReference type="CDD" id="cd17267">
    <property type="entry name" value="RMtype1_S_EcoAO83I-TRD1-CR1_like"/>
    <property type="match status" value="1"/>
</dbReference>
<dbReference type="EMBL" id="FNDJ01000039">
    <property type="protein sequence ID" value="SDM26291.1"/>
    <property type="molecule type" value="Genomic_DNA"/>
</dbReference>
<dbReference type="PANTHER" id="PTHR30408">
    <property type="entry name" value="TYPE-1 RESTRICTION ENZYME ECOKI SPECIFICITY PROTEIN"/>
    <property type="match status" value="1"/>
</dbReference>
<dbReference type="AlphaFoldDB" id="A0A1G9RSU9"/>
<proteinExistence type="inferred from homology"/>
<keyword evidence="3" id="KW-0238">DNA-binding</keyword>
<feature type="domain" description="Type I restriction modification DNA specificity" evidence="4">
    <location>
        <begin position="182"/>
        <end position="315"/>
    </location>
</feature>
<accession>A0A1G9RSU9</accession>
<evidence type="ECO:0000313" key="5">
    <source>
        <dbReference type="EMBL" id="SDM26291.1"/>
    </source>
</evidence>
<dbReference type="PANTHER" id="PTHR30408:SF12">
    <property type="entry name" value="TYPE I RESTRICTION ENZYME MJAVIII SPECIFICITY SUBUNIT"/>
    <property type="match status" value="1"/>
</dbReference>
<comment type="similarity">
    <text evidence="1">Belongs to the type-I restriction system S methylase family.</text>
</comment>
<dbReference type="InterPro" id="IPR044946">
    <property type="entry name" value="Restrct_endonuc_typeI_TRD_sf"/>
</dbReference>
<keyword evidence="2" id="KW-0680">Restriction system</keyword>
<feature type="domain" description="Type I restriction modification DNA specificity" evidence="4">
    <location>
        <begin position="4"/>
        <end position="156"/>
    </location>
</feature>
<dbReference type="GO" id="GO:0003677">
    <property type="term" value="F:DNA binding"/>
    <property type="evidence" value="ECO:0007669"/>
    <property type="project" value="UniProtKB-KW"/>
</dbReference>
<protein>
    <submittedName>
        <fullName evidence="5">Type I restriction enzyme, S subunit</fullName>
    </submittedName>
</protein>
<dbReference type="Proteomes" id="UP000199202">
    <property type="component" value="Unassembled WGS sequence"/>
</dbReference>
<keyword evidence="6" id="KW-1185">Reference proteome</keyword>
<organism evidence="5 6">
    <name type="scientific">Nonomuraea jiangxiensis</name>
    <dbReference type="NCBI Taxonomy" id="633440"/>
    <lineage>
        <taxon>Bacteria</taxon>
        <taxon>Bacillati</taxon>
        <taxon>Actinomycetota</taxon>
        <taxon>Actinomycetes</taxon>
        <taxon>Streptosporangiales</taxon>
        <taxon>Streptosporangiaceae</taxon>
        <taxon>Nonomuraea</taxon>
    </lineage>
</organism>
<sequence>MSAWRATTLDHLVRLQRGHDLPSSTRRNGSVPVVGAAGPSGFHDTALVRAPGVVVGRAGASMGKATYCEVDFWPLNTALYVTDFLGNDPRFVYYLLGQIDFSGYNSGAAQPMLNRNYIKNIPIKLPERQEQESISALLGSLDDKIAVNNRIVAKLQELGDAFYGQAVSGIAPGEESFASTANVFGGGTPRTSEPMYWDGDIMWTTPSDVTALQAPYLFDTKRKITSAGLESCASRLYPAGSIFMTSRATIGSFAVPQRPAAVNQGFIVVIPQNPALCWWLFHEMRSRVDEMLSLANGSTFLELSRKTFKAMSVRLASPEVVAEFDAKARALHRRAAHSAQETQTLTELRDALLPKLLSGEVKVRQAEKVVEAAI</sequence>
<dbReference type="Gene3D" id="3.90.220.20">
    <property type="entry name" value="DNA methylase specificity domains"/>
    <property type="match status" value="2"/>
</dbReference>
<dbReference type="SUPFAM" id="SSF116734">
    <property type="entry name" value="DNA methylase specificity domain"/>
    <property type="match status" value="2"/>
</dbReference>
<evidence type="ECO:0000313" key="6">
    <source>
        <dbReference type="Proteomes" id="UP000199202"/>
    </source>
</evidence>
<reference evidence="5 6" key="1">
    <citation type="submission" date="2016-10" db="EMBL/GenBank/DDBJ databases">
        <authorList>
            <person name="de Groot N.N."/>
        </authorList>
    </citation>
    <scope>NUCLEOTIDE SEQUENCE [LARGE SCALE GENOMIC DNA]</scope>
    <source>
        <strain evidence="5 6">CGMCC 4.6533</strain>
    </source>
</reference>
<evidence type="ECO:0000259" key="4">
    <source>
        <dbReference type="Pfam" id="PF01420"/>
    </source>
</evidence>